<dbReference type="EMBL" id="JACXVP010000003">
    <property type="protein sequence ID" value="KAG5617273.1"/>
    <property type="molecule type" value="Genomic_DNA"/>
</dbReference>
<keyword evidence="2" id="KW-1185">Reference proteome</keyword>
<evidence type="ECO:0000313" key="2">
    <source>
        <dbReference type="Proteomes" id="UP000824120"/>
    </source>
</evidence>
<protein>
    <submittedName>
        <fullName evidence="1">Uncharacterized protein</fullName>
    </submittedName>
</protein>
<dbReference type="AlphaFoldDB" id="A0A9J5ZYC1"/>
<accession>A0A9J5ZYC1</accession>
<evidence type="ECO:0000313" key="1">
    <source>
        <dbReference type="EMBL" id="KAG5617273.1"/>
    </source>
</evidence>
<reference evidence="1 2" key="1">
    <citation type="submission" date="2020-09" db="EMBL/GenBank/DDBJ databases">
        <title>De no assembly of potato wild relative species, Solanum commersonii.</title>
        <authorList>
            <person name="Cho K."/>
        </authorList>
    </citation>
    <scope>NUCLEOTIDE SEQUENCE [LARGE SCALE GENOMIC DNA]</scope>
    <source>
        <strain evidence="1">LZ3.2</strain>
        <tissue evidence="1">Leaf</tissue>
    </source>
</reference>
<comment type="caution">
    <text evidence="1">The sequence shown here is derived from an EMBL/GenBank/DDBJ whole genome shotgun (WGS) entry which is preliminary data.</text>
</comment>
<gene>
    <name evidence="1" type="ORF">H5410_017097</name>
</gene>
<sequence>MKLKLVVSILSLANNLPQKDHPTKRLNITTSSTSKDKCSTKYMTISNVPQQRILGTLANTPFFMFQYERSLVDLMLHYGGKWITKPLLETNSSESGLRNFTCLRDTKELRHSNAY</sequence>
<name>A0A9J5ZYC1_SOLCO</name>
<proteinExistence type="predicted"/>
<dbReference type="Proteomes" id="UP000824120">
    <property type="component" value="Chromosome 3"/>
</dbReference>
<organism evidence="1 2">
    <name type="scientific">Solanum commersonii</name>
    <name type="common">Commerson's wild potato</name>
    <name type="synonym">Commerson's nightshade</name>
    <dbReference type="NCBI Taxonomy" id="4109"/>
    <lineage>
        <taxon>Eukaryota</taxon>
        <taxon>Viridiplantae</taxon>
        <taxon>Streptophyta</taxon>
        <taxon>Embryophyta</taxon>
        <taxon>Tracheophyta</taxon>
        <taxon>Spermatophyta</taxon>
        <taxon>Magnoliopsida</taxon>
        <taxon>eudicotyledons</taxon>
        <taxon>Gunneridae</taxon>
        <taxon>Pentapetalae</taxon>
        <taxon>asterids</taxon>
        <taxon>lamiids</taxon>
        <taxon>Solanales</taxon>
        <taxon>Solanaceae</taxon>
        <taxon>Solanoideae</taxon>
        <taxon>Solaneae</taxon>
        <taxon>Solanum</taxon>
    </lineage>
</organism>